<comment type="catalytic activity">
    <reaction evidence="1">
        <text>Exolytic cleavage of the (1-&gt;4)-beta-glycosidic linkage between N-acetylmuramic acid (MurNAc) and N-acetylglucosamine (GlcNAc) residues in peptidoglycan, from either the reducing or the non-reducing ends of the peptidoglycan chains, with concomitant formation of a 1,6-anhydrobond in the MurNAc residue.</text>
        <dbReference type="EC" id="4.2.2.n1"/>
    </reaction>
</comment>
<dbReference type="GO" id="GO:0009254">
    <property type="term" value="P:peptidoglycan turnover"/>
    <property type="evidence" value="ECO:0007669"/>
    <property type="project" value="InterPro"/>
</dbReference>
<dbReference type="KEGG" id="sutt:SUTMEG_03450"/>
<keyword evidence="9" id="KW-1185">Reference proteome</keyword>
<evidence type="ECO:0000313" key="8">
    <source>
        <dbReference type="EMBL" id="BBF22454.1"/>
    </source>
</evidence>
<dbReference type="RefSeq" id="WP_120176161.1">
    <property type="nucleotide sequence ID" value="NZ_AP018786.1"/>
</dbReference>
<evidence type="ECO:0000256" key="3">
    <source>
        <dbReference type="ARBA" id="ARBA00023239"/>
    </source>
</evidence>
<dbReference type="Proteomes" id="UP000271003">
    <property type="component" value="Chromosome"/>
</dbReference>
<protein>
    <recommendedName>
        <fullName evidence="2">peptidoglycan lytic exotransglycosylase</fullName>
        <ecNumber evidence="2">4.2.2.n1</ecNumber>
    </recommendedName>
    <alternativeName>
        <fullName evidence="5">Murein hydrolase A</fullName>
    </alternativeName>
</protein>
<keyword evidence="3" id="KW-0456">Lyase</keyword>
<dbReference type="CDD" id="cd14485">
    <property type="entry name" value="mltA_like_LT_A"/>
    <property type="match status" value="1"/>
</dbReference>
<dbReference type="GO" id="GO:0008933">
    <property type="term" value="F:peptidoglycan lytic transglycosylase activity"/>
    <property type="evidence" value="ECO:0007669"/>
    <property type="project" value="TreeGrafter"/>
</dbReference>
<dbReference type="Pfam" id="PF06725">
    <property type="entry name" value="3D"/>
    <property type="match status" value="1"/>
</dbReference>
<evidence type="ECO:0000313" key="9">
    <source>
        <dbReference type="Proteomes" id="UP000271003"/>
    </source>
</evidence>
<dbReference type="GO" id="GO:0071555">
    <property type="term" value="P:cell wall organization"/>
    <property type="evidence" value="ECO:0007669"/>
    <property type="project" value="UniProtKB-KW"/>
</dbReference>
<organism evidence="8 9">
    <name type="scientific">Sutterella megalosphaeroides</name>
    <dbReference type="NCBI Taxonomy" id="2494234"/>
    <lineage>
        <taxon>Bacteria</taxon>
        <taxon>Pseudomonadati</taxon>
        <taxon>Pseudomonadota</taxon>
        <taxon>Betaproteobacteria</taxon>
        <taxon>Burkholderiales</taxon>
        <taxon>Sutterellaceae</taxon>
        <taxon>Sutterella</taxon>
    </lineage>
</organism>
<dbReference type="PROSITE" id="PS51257">
    <property type="entry name" value="PROKAR_LIPOPROTEIN"/>
    <property type="match status" value="1"/>
</dbReference>
<accession>A0A2Z6I7Q2</accession>
<dbReference type="InterPro" id="IPR010611">
    <property type="entry name" value="3D_dom"/>
</dbReference>
<dbReference type="GO" id="GO:0019867">
    <property type="term" value="C:outer membrane"/>
    <property type="evidence" value="ECO:0007669"/>
    <property type="project" value="InterPro"/>
</dbReference>
<dbReference type="AlphaFoldDB" id="A0A2Z6I7Q2"/>
<dbReference type="PIRSF" id="PIRSF019422">
    <property type="entry name" value="MltA"/>
    <property type="match status" value="1"/>
</dbReference>
<reference evidence="8 9" key="1">
    <citation type="journal article" date="2018" name="Int. J. Syst. Evol. Microbiol.">
        <title>Mesosutterella multiformis gen. nov., sp. nov., a member of the family Sutterellaceae and Sutterella megalosphaeroides sp. nov., isolated from human faeces.</title>
        <authorList>
            <person name="Sakamoto M."/>
            <person name="Ikeyama N."/>
            <person name="Kunihiro T."/>
            <person name="Iino T."/>
            <person name="Yuki M."/>
            <person name="Ohkuma M."/>
        </authorList>
    </citation>
    <scope>NUCLEOTIDE SEQUENCE [LARGE SCALE GENOMIC DNA]</scope>
    <source>
        <strain evidence="8 9">6FBBBH3</strain>
    </source>
</reference>
<feature type="chain" id="PRO_5016434109" description="peptidoglycan lytic exotransglycosylase" evidence="6">
    <location>
        <begin position="25"/>
        <end position="395"/>
    </location>
</feature>
<sequence length="395" mass="44052">MTLKPLRWSALALLTLLAACSTTPPEPTEPAAPVKKASGPVYEAVSFSALPASEKKDWESALEAFRLSCTSIGKRDAWRDVCLRAQTVRPGLAREFFEANFTPWKVEVAKYENNEEVGRQEAGLMTGYFEPLLFGSRVRQAPFVHPIYGVPDDLLVIDLADLYPELKGMRLRGKLEGRRVVPYDTRGVIQKRTDLDRWAIAWVDDPVAAFFLQVQGSGRILLPDGTYMRVGFADQNGYRYRSIGRWLVEKGHLKPHELSMQRIQAWAKENPKRVAEALAQNPSYVFFEERNGDPNLGPTGAQGVPLTPRASVAVDPKFWTLGTPAVVSVSQEKPDLRFVKPVVAQDTGGAIRGPIRFDFFWGFGDDAGAAAGRQKSRVEAWMLVPNGLEPRDLRR</sequence>
<dbReference type="OrthoDB" id="9783686at2"/>
<dbReference type="PANTHER" id="PTHR30124:SF0">
    <property type="entry name" value="MEMBRANE-BOUND LYTIC MUREIN TRANSGLYCOSYLASE A"/>
    <property type="match status" value="1"/>
</dbReference>
<evidence type="ECO:0000256" key="6">
    <source>
        <dbReference type="SAM" id="SignalP"/>
    </source>
</evidence>
<proteinExistence type="predicted"/>
<evidence type="ECO:0000259" key="7">
    <source>
        <dbReference type="SMART" id="SM00925"/>
    </source>
</evidence>
<dbReference type="EMBL" id="AP018786">
    <property type="protein sequence ID" value="BBF22454.1"/>
    <property type="molecule type" value="Genomic_DNA"/>
</dbReference>
<feature type="domain" description="Lytic transglycosylase MltA" evidence="7">
    <location>
        <begin position="132"/>
        <end position="288"/>
    </location>
</feature>
<evidence type="ECO:0000256" key="5">
    <source>
        <dbReference type="ARBA" id="ARBA00030918"/>
    </source>
</evidence>
<feature type="signal peptide" evidence="6">
    <location>
        <begin position="1"/>
        <end position="24"/>
    </location>
</feature>
<evidence type="ECO:0000256" key="2">
    <source>
        <dbReference type="ARBA" id="ARBA00012587"/>
    </source>
</evidence>
<dbReference type="GO" id="GO:0004553">
    <property type="term" value="F:hydrolase activity, hydrolyzing O-glycosyl compounds"/>
    <property type="evidence" value="ECO:0007669"/>
    <property type="project" value="InterPro"/>
</dbReference>
<dbReference type="CDD" id="cd14668">
    <property type="entry name" value="mlta_B"/>
    <property type="match status" value="1"/>
</dbReference>
<dbReference type="InterPro" id="IPR026044">
    <property type="entry name" value="MltA"/>
</dbReference>
<dbReference type="Pfam" id="PF03562">
    <property type="entry name" value="MltA"/>
    <property type="match status" value="1"/>
</dbReference>
<evidence type="ECO:0000256" key="4">
    <source>
        <dbReference type="ARBA" id="ARBA00023316"/>
    </source>
</evidence>
<dbReference type="SMART" id="SM00925">
    <property type="entry name" value="MltA"/>
    <property type="match status" value="1"/>
</dbReference>
<keyword evidence="4" id="KW-0961">Cell wall biogenesis/degradation</keyword>
<gene>
    <name evidence="8" type="ORF">SUTMEG_03450</name>
</gene>
<dbReference type="SUPFAM" id="SSF50685">
    <property type="entry name" value="Barwin-like endoglucanases"/>
    <property type="match status" value="1"/>
</dbReference>
<dbReference type="Gene3D" id="2.40.240.50">
    <property type="entry name" value="Barwin-like endoglucanases"/>
    <property type="match status" value="1"/>
</dbReference>
<dbReference type="PANTHER" id="PTHR30124">
    <property type="entry name" value="MEMBRANE-BOUND LYTIC MUREIN TRANSGLYCOSYLASE A"/>
    <property type="match status" value="1"/>
</dbReference>
<dbReference type="InterPro" id="IPR036908">
    <property type="entry name" value="RlpA-like_sf"/>
</dbReference>
<keyword evidence="6" id="KW-0732">Signal</keyword>
<dbReference type="Gene3D" id="2.40.40.10">
    <property type="entry name" value="RlpA-like domain"/>
    <property type="match status" value="1"/>
</dbReference>
<name>A0A2Z6I7Q2_9BURK</name>
<dbReference type="InterPro" id="IPR005300">
    <property type="entry name" value="MltA_B"/>
</dbReference>
<evidence type="ECO:0000256" key="1">
    <source>
        <dbReference type="ARBA" id="ARBA00001420"/>
    </source>
</evidence>
<dbReference type="GO" id="GO:0009253">
    <property type="term" value="P:peptidoglycan catabolic process"/>
    <property type="evidence" value="ECO:0007669"/>
    <property type="project" value="TreeGrafter"/>
</dbReference>
<dbReference type="EC" id="4.2.2.n1" evidence="2"/>